<dbReference type="GO" id="GO:0016985">
    <property type="term" value="F:mannan endo-1,4-beta-mannosidase activity"/>
    <property type="evidence" value="ECO:0007669"/>
    <property type="project" value="UniProtKB-EC"/>
</dbReference>
<dbReference type="InterPro" id="IPR017853">
    <property type="entry name" value="GH"/>
</dbReference>
<evidence type="ECO:0000313" key="1">
    <source>
        <dbReference type="EMBL" id="MBB4004648.1"/>
    </source>
</evidence>
<organism evidence="1 2">
    <name type="scientific">Aurantimonas endophytica</name>
    <dbReference type="NCBI Taxonomy" id="1522175"/>
    <lineage>
        <taxon>Bacteria</taxon>
        <taxon>Pseudomonadati</taxon>
        <taxon>Pseudomonadota</taxon>
        <taxon>Alphaproteobacteria</taxon>
        <taxon>Hyphomicrobiales</taxon>
        <taxon>Aurantimonadaceae</taxon>
        <taxon>Aurantimonas</taxon>
    </lineage>
</organism>
<dbReference type="SUPFAM" id="SSF51445">
    <property type="entry name" value="(Trans)glycosidases"/>
    <property type="match status" value="1"/>
</dbReference>
<keyword evidence="2" id="KW-1185">Reference proteome</keyword>
<sequence>MLQRPYPADFFPLPAGSTATLPWVGVAPGAPYFQAEDGMPFTPLGQNDAVDWPELAGLYRRRDIEAVDRHLAHLRAHGVTCLRLMLEYAQGRHRYLERPAGRFVPNMVQFWDDLFRLCEKHGLRILLTPYDTFWMWQRWRWHPYNSAGNGPLDHPSRLLTCKATRAAMKARITFAAERWGGSGALFAWDLLNEIHPAHDGGRAENFCEFIHDISTHLRQIECRLYGRSHLQTVSVFGPELDTRHGRTIAEAIFRHPDLDFATIHIYESGTIDWPRDTVKPALAVGRIVRNCLAEIGDDRPFLDTEHGPIHLFKDRKRTLPEPFDDEYFRHIQWAHLASGGAGGGMRWPNRHPHTLTLGMRQAQRSLAGFADLVDWGSFRRVNLNEEITGDTARLAVFACGDPEQAIAWLLRQDIRGAGGRLREDAEVSGTDITIPGLRDGRYRVNFWDTKGGRSAGIAEIAARGGLRIDAAVHTDLAVFARRIPA</sequence>
<dbReference type="RefSeq" id="WP_210292207.1">
    <property type="nucleotide sequence ID" value="NZ_JAAAMM010000005.1"/>
</dbReference>
<protein>
    <submittedName>
        <fullName evidence="1">Mannan endo-1,4-beta-mannosidase</fullName>
        <ecNumber evidence="1">3.2.1.78</ecNumber>
    </submittedName>
</protein>
<gene>
    <name evidence="1" type="ORF">GGR03_003743</name>
</gene>
<dbReference type="Gene3D" id="3.20.20.80">
    <property type="entry name" value="Glycosidases"/>
    <property type="match status" value="1"/>
</dbReference>
<dbReference type="EMBL" id="JACIEM010000005">
    <property type="protein sequence ID" value="MBB4004648.1"/>
    <property type="molecule type" value="Genomic_DNA"/>
</dbReference>
<dbReference type="Proteomes" id="UP000588647">
    <property type="component" value="Unassembled WGS sequence"/>
</dbReference>
<reference evidence="1 2" key="1">
    <citation type="submission" date="2020-08" db="EMBL/GenBank/DDBJ databases">
        <title>Genomic Encyclopedia of Type Strains, Phase IV (KMG-IV): sequencing the most valuable type-strain genomes for metagenomic binning, comparative biology and taxonomic classification.</title>
        <authorList>
            <person name="Goeker M."/>
        </authorList>
    </citation>
    <scope>NUCLEOTIDE SEQUENCE [LARGE SCALE GENOMIC DNA]</scope>
    <source>
        <strain evidence="1 2">DSM 103570</strain>
    </source>
</reference>
<proteinExistence type="predicted"/>
<keyword evidence="1" id="KW-0378">Hydrolase</keyword>
<accession>A0A7W6HGT2</accession>
<name>A0A7W6HGT2_9HYPH</name>
<keyword evidence="1" id="KW-0326">Glycosidase</keyword>
<dbReference type="EC" id="3.2.1.78" evidence="1"/>
<evidence type="ECO:0000313" key="2">
    <source>
        <dbReference type="Proteomes" id="UP000588647"/>
    </source>
</evidence>
<dbReference type="AlphaFoldDB" id="A0A7W6HGT2"/>
<comment type="caution">
    <text evidence="1">The sequence shown here is derived from an EMBL/GenBank/DDBJ whole genome shotgun (WGS) entry which is preliminary data.</text>
</comment>